<dbReference type="InterPro" id="IPR052080">
    <property type="entry name" value="vWF_C/EGF_Fibrillin"/>
</dbReference>
<dbReference type="Pfam" id="PF14670">
    <property type="entry name" value="FXa_inhibition"/>
    <property type="match status" value="1"/>
</dbReference>
<evidence type="ECO:0000256" key="3">
    <source>
        <dbReference type="ARBA" id="ARBA00022536"/>
    </source>
</evidence>
<dbReference type="EMBL" id="KB293431">
    <property type="protein sequence ID" value="ELU15993.1"/>
    <property type="molecule type" value="Genomic_DNA"/>
</dbReference>
<dbReference type="OMA" id="MCECVEG"/>
<sequence>CINTRGSYTCDCDEGYELHPNGKSCIDINECLGERGTNYNVDCHNCINTRGSYTCDCDEGYELHPDRKSCIECDVDNGGCQHQCNENDMDKWCSCDEGF</sequence>
<name>R7VAW8_CAPTE</name>
<keyword evidence="11" id="KW-1185">Reference proteome</keyword>
<dbReference type="HOGENOM" id="CLU_076805_1_0_1"/>
<keyword evidence="5" id="KW-0677">Repeat</keyword>
<evidence type="ECO:0000259" key="8">
    <source>
        <dbReference type="PROSITE" id="PS01186"/>
    </source>
</evidence>
<dbReference type="EMBL" id="AMQN01017708">
    <property type="status" value="NOT_ANNOTATED_CDS"/>
    <property type="molecule type" value="Genomic_DNA"/>
</dbReference>
<evidence type="ECO:0000256" key="1">
    <source>
        <dbReference type="ARBA" id="ARBA00004613"/>
    </source>
</evidence>
<dbReference type="EMBL" id="AMQN01017709">
    <property type="status" value="NOT_ANNOTATED_CDS"/>
    <property type="molecule type" value="Genomic_DNA"/>
</dbReference>
<evidence type="ECO:0000256" key="5">
    <source>
        <dbReference type="ARBA" id="ARBA00022737"/>
    </source>
</evidence>
<evidence type="ECO:0000256" key="6">
    <source>
        <dbReference type="ARBA" id="ARBA00023157"/>
    </source>
</evidence>
<accession>R7VAW8</accession>
<dbReference type="SMART" id="SM00181">
    <property type="entry name" value="EGF"/>
    <property type="match status" value="2"/>
</dbReference>
<dbReference type="SUPFAM" id="SSF57196">
    <property type="entry name" value="EGF/Laminin"/>
    <property type="match status" value="2"/>
</dbReference>
<feature type="domain" description="EGF-like" evidence="8">
    <location>
        <begin position="10"/>
        <end position="25"/>
    </location>
</feature>
<reference evidence="9 11" key="2">
    <citation type="journal article" date="2013" name="Nature">
        <title>Insights into bilaterian evolution from three spiralian genomes.</title>
        <authorList>
            <person name="Simakov O."/>
            <person name="Marletaz F."/>
            <person name="Cho S.J."/>
            <person name="Edsinger-Gonzales E."/>
            <person name="Havlak P."/>
            <person name="Hellsten U."/>
            <person name="Kuo D.H."/>
            <person name="Larsson T."/>
            <person name="Lv J."/>
            <person name="Arendt D."/>
            <person name="Savage R."/>
            <person name="Osoegawa K."/>
            <person name="de Jong P."/>
            <person name="Grimwood J."/>
            <person name="Chapman J.A."/>
            <person name="Shapiro H."/>
            <person name="Aerts A."/>
            <person name="Otillar R.P."/>
            <person name="Terry A.Y."/>
            <person name="Boore J.L."/>
            <person name="Grigoriev I.V."/>
            <person name="Lindberg D.R."/>
            <person name="Seaver E.C."/>
            <person name="Weisblat D.A."/>
            <person name="Putnam N.H."/>
            <person name="Rokhsar D.S."/>
        </authorList>
    </citation>
    <scope>NUCLEOTIDE SEQUENCE</scope>
    <source>
        <strain evidence="9 11">I ESC-2004</strain>
    </source>
</reference>
<reference evidence="11" key="1">
    <citation type="submission" date="2012-12" db="EMBL/GenBank/DDBJ databases">
        <authorList>
            <person name="Hellsten U."/>
            <person name="Grimwood J."/>
            <person name="Chapman J.A."/>
            <person name="Shapiro H."/>
            <person name="Aerts A."/>
            <person name="Otillar R.P."/>
            <person name="Terry A.Y."/>
            <person name="Boore J.L."/>
            <person name="Simakov O."/>
            <person name="Marletaz F."/>
            <person name="Cho S.-J."/>
            <person name="Edsinger-Gonzales E."/>
            <person name="Havlak P."/>
            <person name="Kuo D.-H."/>
            <person name="Larsson T."/>
            <person name="Lv J."/>
            <person name="Arendt D."/>
            <person name="Savage R."/>
            <person name="Osoegawa K."/>
            <person name="de Jong P."/>
            <person name="Lindberg D.R."/>
            <person name="Seaver E.C."/>
            <person name="Weisblat D.A."/>
            <person name="Putnam N.H."/>
            <person name="Grigoriev I.V."/>
            <person name="Rokhsar D.S."/>
        </authorList>
    </citation>
    <scope>NUCLEOTIDE SEQUENCE</scope>
    <source>
        <strain evidence="11">I ESC-2004</strain>
    </source>
</reference>
<dbReference type="Proteomes" id="UP000014760">
    <property type="component" value="Unassembled WGS sequence"/>
</dbReference>
<dbReference type="EMBL" id="AMQN01017703">
    <property type="status" value="NOT_ANNOTATED_CDS"/>
    <property type="molecule type" value="Genomic_DNA"/>
</dbReference>
<dbReference type="STRING" id="283909.R7VAW8"/>
<dbReference type="SMART" id="SM00179">
    <property type="entry name" value="EGF_CA"/>
    <property type="match status" value="2"/>
</dbReference>
<dbReference type="GO" id="GO:0005576">
    <property type="term" value="C:extracellular region"/>
    <property type="evidence" value="ECO:0007669"/>
    <property type="project" value="UniProtKB-SubCell"/>
</dbReference>
<evidence type="ECO:0000256" key="4">
    <source>
        <dbReference type="ARBA" id="ARBA00022729"/>
    </source>
</evidence>
<dbReference type="InterPro" id="IPR001881">
    <property type="entry name" value="EGF-like_Ca-bd_dom"/>
</dbReference>
<evidence type="ECO:0000256" key="7">
    <source>
        <dbReference type="ARBA" id="ARBA00023180"/>
    </source>
</evidence>
<dbReference type="InterPro" id="IPR000742">
    <property type="entry name" value="EGF"/>
</dbReference>
<feature type="domain" description="EGF-like" evidence="8">
    <location>
        <begin position="55"/>
        <end position="70"/>
    </location>
</feature>
<keyword evidence="2" id="KW-0964">Secreted</keyword>
<evidence type="ECO:0000313" key="9">
    <source>
        <dbReference type="EMBL" id="ELU15993.1"/>
    </source>
</evidence>
<dbReference type="Pfam" id="PF12662">
    <property type="entry name" value="cEGF"/>
    <property type="match status" value="1"/>
</dbReference>
<dbReference type="EMBL" id="AMQN01017704">
    <property type="status" value="NOT_ANNOTATED_CDS"/>
    <property type="molecule type" value="Genomic_DNA"/>
</dbReference>
<dbReference type="PROSITE" id="PS01186">
    <property type="entry name" value="EGF_2"/>
    <property type="match status" value="2"/>
</dbReference>
<evidence type="ECO:0000313" key="10">
    <source>
        <dbReference type="EnsemblMetazoa" id="CapteP34995"/>
    </source>
</evidence>
<organism evidence="9">
    <name type="scientific">Capitella teleta</name>
    <name type="common">Polychaete worm</name>
    <dbReference type="NCBI Taxonomy" id="283909"/>
    <lineage>
        <taxon>Eukaryota</taxon>
        <taxon>Metazoa</taxon>
        <taxon>Spiralia</taxon>
        <taxon>Lophotrochozoa</taxon>
        <taxon>Annelida</taxon>
        <taxon>Polychaeta</taxon>
        <taxon>Sedentaria</taxon>
        <taxon>Scolecida</taxon>
        <taxon>Capitellidae</taxon>
        <taxon>Capitella</taxon>
    </lineage>
</organism>
<reference evidence="10" key="3">
    <citation type="submission" date="2015-06" db="UniProtKB">
        <authorList>
            <consortium name="EnsemblMetazoa"/>
        </authorList>
    </citation>
    <scope>IDENTIFICATION</scope>
</reference>
<dbReference type="EnsemblMetazoa" id="CapteT34995">
    <property type="protein sequence ID" value="CapteP34995"/>
    <property type="gene ID" value="CapteG34995"/>
</dbReference>
<keyword evidence="4" id="KW-0732">Signal</keyword>
<evidence type="ECO:0000313" key="11">
    <source>
        <dbReference type="Proteomes" id="UP000014760"/>
    </source>
</evidence>
<dbReference type="EMBL" id="AMQN01017707">
    <property type="status" value="NOT_ANNOTATED_CDS"/>
    <property type="molecule type" value="Genomic_DNA"/>
</dbReference>
<feature type="non-terminal residue" evidence="9">
    <location>
        <position position="1"/>
    </location>
</feature>
<gene>
    <name evidence="9" type="ORF">CAPTEDRAFT_34995</name>
</gene>
<dbReference type="OrthoDB" id="5953235at2759"/>
<comment type="subcellular location">
    <subcellularLocation>
        <location evidence="1">Secreted</location>
    </subcellularLocation>
</comment>
<dbReference type="GO" id="GO:0005509">
    <property type="term" value="F:calcium ion binding"/>
    <property type="evidence" value="ECO:0007669"/>
    <property type="project" value="InterPro"/>
</dbReference>
<feature type="non-terminal residue" evidence="9">
    <location>
        <position position="99"/>
    </location>
</feature>
<keyword evidence="7" id="KW-0325">Glycoprotein</keyword>
<dbReference type="FunFam" id="2.10.25.10:FF:000002">
    <property type="entry name" value="Latent-transforming growth factor beta-binding protein 3"/>
    <property type="match status" value="1"/>
</dbReference>
<keyword evidence="6" id="KW-1015">Disulfide bond</keyword>
<dbReference type="EMBL" id="AMQN01017705">
    <property type="status" value="NOT_ANNOTATED_CDS"/>
    <property type="molecule type" value="Genomic_DNA"/>
</dbReference>
<dbReference type="AlphaFoldDB" id="R7VAW8"/>
<evidence type="ECO:0000256" key="2">
    <source>
        <dbReference type="ARBA" id="ARBA00022525"/>
    </source>
</evidence>
<dbReference type="Gene3D" id="2.10.25.10">
    <property type="entry name" value="Laminin"/>
    <property type="match status" value="3"/>
</dbReference>
<protein>
    <recommendedName>
        <fullName evidence="8">EGF-like domain-containing protein</fullName>
    </recommendedName>
</protein>
<proteinExistence type="predicted"/>
<dbReference type="PANTHER" id="PTHR47333:SF4">
    <property type="entry name" value="EGF-LIKE DOMAIN-CONTAINING PROTEIN"/>
    <property type="match status" value="1"/>
</dbReference>
<dbReference type="PANTHER" id="PTHR47333">
    <property type="entry name" value="VON WILLEBRAND FACTOR C AND EGF DOMAIN-CONTAINING PROTEIN"/>
    <property type="match status" value="1"/>
</dbReference>
<dbReference type="EMBL" id="AMQN01017706">
    <property type="status" value="NOT_ANNOTATED_CDS"/>
    <property type="molecule type" value="Genomic_DNA"/>
</dbReference>
<keyword evidence="3" id="KW-0245">EGF-like domain</keyword>
<dbReference type="InterPro" id="IPR026823">
    <property type="entry name" value="cEGF"/>
</dbReference>